<accession>A0AAN5D0D4</accession>
<evidence type="ECO:0000313" key="2">
    <source>
        <dbReference type="EMBL" id="GMR53500.1"/>
    </source>
</evidence>
<evidence type="ECO:0000313" key="3">
    <source>
        <dbReference type="Proteomes" id="UP001328107"/>
    </source>
</evidence>
<reference evidence="3" key="1">
    <citation type="submission" date="2022-10" db="EMBL/GenBank/DDBJ databases">
        <title>Genome assembly of Pristionchus species.</title>
        <authorList>
            <person name="Yoshida K."/>
            <person name="Sommer R.J."/>
        </authorList>
    </citation>
    <scope>NUCLEOTIDE SEQUENCE [LARGE SCALE GENOMIC DNA]</scope>
    <source>
        <strain evidence="3">RS5460</strain>
    </source>
</reference>
<feature type="chain" id="PRO_5042874845" evidence="1">
    <location>
        <begin position="19"/>
        <end position="192"/>
    </location>
</feature>
<feature type="non-terminal residue" evidence="2">
    <location>
        <position position="1"/>
    </location>
</feature>
<dbReference type="EMBL" id="BTRK01000005">
    <property type="protein sequence ID" value="GMR53500.1"/>
    <property type="molecule type" value="Genomic_DNA"/>
</dbReference>
<proteinExistence type="predicted"/>
<keyword evidence="3" id="KW-1185">Reference proteome</keyword>
<comment type="caution">
    <text evidence="2">The sequence shown here is derived from an EMBL/GenBank/DDBJ whole genome shotgun (WGS) entry which is preliminary data.</text>
</comment>
<gene>
    <name evidence="2" type="ORF">PMAYCL1PPCAC_23695</name>
</gene>
<feature type="non-terminal residue" evidence="2">
    <location>
        <position position="192"/>
    </location>
</feature>
<sequence length="192" mass="21478">SLLLLLSILLLFLNFRRGVLLAFGTGLTASNAAANEDMVVARSLHLCSSRSGHIGSLWPFVAIDDVEYDHFLISKSTEEIANDSRLGDSRLVNEDIVLTIFTSYESILASNAVPLHLNLDALLEHRLLSLLLLPHLASLFISESHATRRLFRLILGLFIDDLKLVQLLKGFLSHLDWTGRHFEERFYVGLLG</sequence>
<feature type="signal peptide" evidence="1">
    <location>
        <begin position="1"/>
        <end position="18"/>
    </location>
</feature>
<dbReference type="AlphaFoldDB" id="A0AAN5D0D4"/>
<dbReference type="Proteomes" id="UP001328107">
    <property type="component" value="Unassembled WGS sequence"/>
</dbReference>
<name>A0AAN5D0D4_9BILA</name>
<protein>
    <submittedName>
        <fullName evidence="2">Uncharacterized protein</fullName>
    </submittedName>
</protein>
<keyword evidence="1" id="KW-0732">Signal</keyword>
<organism evidence="2 3">
    <name type="scientific">Pristionchus mayeri</name>
    <dbReference type="NCBI Taxonomy" id="1317129"/>
    <lineage>
        <taxon>Eukaryota</taxon>
        <taxon>Metazoa</taxon>
        <taxon>Ecdysozoa</taxon>
        <taxon>Nematoda</taxon>
        <taxon>Chromadorea</taxon>
        <taxon>Rhabditida</taxon>
        <taxon>Rhabditina</taxon>
        <taxon>Diplogasteromorpha</taxon>
        <taxon>Diplogasteroidea</taxon>
        <taxon>Neodiplogasteridae</taxon>
        <taxon>Pristionchus</taxon>
    </lineage>
</organism>
<evidence type="ECO:0000256" key="1">
    <source>
        <dbReference type="SAM" id="SignalP"/>
    </source>
</evidence>